<evidence type="ECO:0000256" key="3">
    <source>
        <dbReference type="ARBA" id="ARBA00022692"/>
    </source>
</evidence>
<dbReference type="InterPro" id="IPR033479">
    <property type="entry name" value="dCache_1"/>
</dbReference>
<keyword evidence="9" id="KW-0808">Transferase</keyword>
<evidence type="ECO:0000259" key="8">
    <source>
        <dbReference type="PROSITE" id="PS50887"/>
    </source>
</evidence>
<dbReference type="SMART" id="SM00267">
    <property type="entry name" value="GGDEF"/>
    <property type="match status" value="1"/>
</dbReference>
<comment type="subcellular location">
    <subcellularLocation>
        <location evidence="1">Cell membrane</location>
        <topology evidence="1">Multi-pass membrane protein</topology>
    </subcellularLocation>
</comment>
<keyword evidence="5 6" id="KW-0472">Membrane</keyword>
<dbReference type="Proteomes" id="UP001158045">
    <property type="component" value="Unassembled WGS sequence"/>
</dbReference>
<dbReference type="Gene3D" id="6.10.340.10">
    <property type="match status" value="1"/>
</dbReference>
<dbReference type="InterPro" id="IPR029787">
    <property type="entry name" value="Nucleotide_cyclase"/>
</dbReference>
<reference evidence="9 10" key="1">
    <citation type="submission" date="2023-04" db="EMBL/GenBank/DDBJ databases">
        <title>Fusibacter bizertensis strain WBS, isolated from littoral bottom sediments of the Arctic seas - biochemical and genomic analysis.</title>
        <authorList>
            <person name="Brioukhanov A.L."/>
        </authorList>
    </citation>
    <scope>NUCLEOTIDE SEQUENCE [LARGE SCALE GENOMIC DNA]</scope>
    <source>
        <strain evidence="9 10">WBS</strain>
    </source>
</reference>
<evidence type="ECO:0000313" key="9">
    <source>
        <dbReference type="EMBL" id="MDH8677289.1"/>
    </source>
</evidence>
<dbReference type="RefSeq" id="WP_281093100.1">
    <property type="nucleotide sequence ID" value="NZ_JARYZI010000002.1"/>
</dbReference>
<dbReference type="InterPro" id="IPR050469">
    <property type="entry name" value="Diguanylate_Cyclase"/>
</dbReference>
<dbReference type="PANTHER" id="PTHR45138">
    <property type="entry name" value="REGULATORY COMPONENTS OF SENSORY TRANSDUCTION SYSTEM"/>
    <property type="match status" value="1"/>
</dbReference>
<proteinExistence type="predicted"/>
<dbReference type="Gene3D" id="3.30.70.270">
    <property type="match status" value="1"/>
</dbReference>
<evidence type="ECO:0000256" key="2">
    <source>
        <dbReference type="ARBA" id="ARBA00022475"/>
    </source>
</evidence>
<dbReference type="CDD" id="cd12913">
    <property type="entry name" value="PDC1_MCP_like"/>
    <property type="match status" value="1"/>
</dbReference>
<dbReference type="Pfam" id="PF00672">
    <property type="entry name" value="HAMP"/>
    <property type="match status" value="1"/>
</dbReference>
<evidence type="ECO:0000256" key="6">
    <source>
        <dbReference type="SAM" id="Phobius"/>
    </source>
</evidence>
<keyword evidence="4 6" id="KW-1133">Transmembrane helix</keyword>
<sequence>MRLKKPLRWYRFKSIRTAFIIPFVVPLLVVIVILMYLLLNGANQVSKITVETISEQALIQVEELLAHHFSEALQLNVINVKNLESGILKIDNSTNRESYFSILVSEFPEVAMSYVAFPDKRFYGARRTINNDLQVVKNDQSTNGASEYYNIASDGTALDFVEKFDAFDPTTRPWYTKAVQEHQPVFSDVYNHFVFKLPTITASYPVYVDDKLIGVFGSDYLLTWLGESLASIPTRENGMVFITDSSGQLVASSKASDEIFQMINGESKLVNAKDSDNKLIKAAIQNTTQEDQHDIIIGDQSYYIVSKEYNNENLDWKIYILLSKEDVLGKMSSAMRQTVVLVSLSSILFIGLAWLLSRWITRPILNLNMASKRLAEGQYDFISDEIRRDELGQLSRSFNEMAIKLTNIVASLESQVAERTRDLQEMNESLSRLSFSDGLTGLPNRRKFDDFYYKSFSKNKERSRAMTVVMMDLDNFKLFNDTYGHLAGDDCLRLVSAAFNQNITKKKDLIARYGGEEFSAILQGYSKAESFEVCENLRRAIEEIEIPVGEGITTRVTLSLGMVNFIPSDTVTMEEWIQCADQALYKAKSNGKNQTAIDC</sequence>
<keyword evidence="3 6" id="KW-0812">Transmembrane</keyword>
<keyword evidence="9" id="KW-0548">Nucleotidyltransferase</keyword>
<keyword evidence="10" id="KW-1185">Reference proteome</keyword>
<dbReference type="NCBIfam" id="TIGR00254">
    <property type="entry name" value="GGDEF"/>
    <property type="match status" value="1"/>
</dbReference>
<feature type="domain" description="HAMP" evidence="7">
    <location>
        <begin position="358"/>
        <end position="410"/>
    </location>
</feature>
<dbReference type="SUPFAM" id="SSF103190">
    <property type="entry name" value="Sensory domain-like"/>
    <property type="match status" value="1"/>
</dbReference>
<evidence type="ECO:0000256" key="1">
    <source>
        <dbReference type="ARBA" id="ARBA00004651"/>
    </source>
</evidence>
<dbReference type="PANTHER" id="PTHR45138:SF9">
    <property type="entry name" value="DIGUANYLATE CYCLASE DGCM-RELATED"/>
    <property type="match status" value="1"/>
</dbReference>
<dbReference type="InterPro" id="IPR003660">
    <property type="entry name" value="HAMP_dom"/>
</dbReference>
<dbReference type="Pfam" id="PF00990">
    <property type="entry name" value="GGDEF"/>
    <property type="match status" value="1"/>
</dbReference>
<dbReference type="PROSITE" id="PS50885">
    <property type="entry name" value="HAMP"/>
    <property type="match status" value="1"/>
</dbReference>
<dbReference type="EMBL" id="JARYZI010000002">
    <property type="protein sequence ID" value="MDH8677289.1"/>
    <property type="molecule type" value="Genomic_DNA"/>
</dbReference>
<dbReference type="CDD" id="cd01949">
    <property type="entry name" value="GGDEF"/>
    <property type="match status" value="1"/>
</dbReference>
<dbReference type="Pfam" id="PF02743">
    <property type="entry name" value="dCache_1"/>
    <property type="match status" value="1"/>
</dbReference>
<dbReference type="InterPro" id="IPR000160">
    <property type="entry name" value="GGDEF_dom"/>
</dbReference>
<dbReference type="SUPFAM" id="SSF158472">
    <property type="entry name" value="HAMP domain-like"/>
    <property type="match status" value="1"/>
</dbReference>
<feature type="transmembrane region" description="Helical" evidence="6">
    <location>
        <begin position="339"/>
        <end position="360"/>
    </location>
</feature>
<evidence type="ECO:0000256" key="4">
    <source>
        <dbReference type="ARBA" id="ARBA00022989"/>
    </source>
</evidence>
<name>A0ABT6NA60_9FIRM</name>
<dbReference type="GO" id="GO:0052621">
    <property type="term" value="F:diguanylate cyclase activity"/>
    <property type="evidence" value="ECO:0007669"/>
    <property type="project" value="UniProtKB-EC"/>
</dbReference>
<evidence type="ECO:0000313" key="10">
    <source>
        <dbReference type="Proteomes" id="UP001158045"/>
    </source>
</evidence>
<dbReference type="SUPFAM" id="SSF55073">
    <property type="entry name" value="Nucleotide cyclase"/>
    <property type="match status" value="1"/>
</dbReference>
<organism evidence="9 10">
    <name type="scientific">Fusibacter bizertensis</name>
    <dbReference type="NCBI Taxonomy" id="1488331"/>
    <lineage>
        <taxon>Bacteria</taxon>
        <taxon>Bacillati</taxon>
        <taxon>Bacillota</taxon>
        <taxon>Clostridia</taxon>
        <taxon>Eubacteriales</taxon>
        <taxon>Eubacteriales Family XII. Incertae Sedis</taxon>
        <taxon>Fusibacter</taxon>
    </lineage>
</organism>
<feature type="domain" description="GGDEF" evidence="8">
    <location>
        <begin position="464"/>
        <end position="599"/>
    </location>
</feature>
<dbReference type="Gene3D" id="3.30.450.20">
    <property type="entry name" value="PAS domain"/>
    <property type="match status" value="1"/>
</dbReference>
<evidence type="ECO:0000256" key="5">
    <source>
        <dbReference type="ARBA" id="ARBA00023136"/>
    </source>
</evidence>
<dbReference type="EC" id="2.7.7.65" evidence="9"/>
<dbReference type="PROSITE" id="PS50887">
    <property type="entry name" value="GGDEF"/>
    <property type="match status" value="1"/>
</dbReference>
<gene>
    <name evidence="9" type="ORF">QE109_03965</name>
</gene>
<feature type="transmembrane region" description="Helical" evidence="6">
    <location>
        <begin position="20"/>
        <end position="39"/>
    </location>
</feature>
<dbReference type="SMART" id="SM00304">
    <property type="entry name" value="HAMP"/>
    <property type="match status" value="1"/>
</dbReference>
<comment type="caution">
    <text evidence="9">The sequence shown here is derived from an EMBL/GenBank/DDBJ whole genome shotgun (WGS) entry which is preliminary data.</text>
</comment>
<dbReference type="InterPro" id="IPR043128">
    <property type="entry name" value="Rev_trsase/Diguanyl_cyclase"/>
</dbReference>
<protein>
    <submittedName>
        <fullName evidence="9">Diguanylate cyclase</fullName>
        <ecNumber evidence="9">2.7.7.65</ecNumber>
    </submittedName>
</protein>
<dbReference type="InterPro" id="IPR029151">
    <property type="entry name" value="Sensor-like_sf"/>
</dbReference>
<evidence type="ECO:0000259" key="7">
    <source>
        <dbReference type="PROSITE" id="PS50885"/>
    </source>
</evidence>
<keyword evidence="2" id="KW-1003">Cell membrane</keyword>
<accession>A0ABT6NA60</accession>
<dbReference type="CDD" id="cd06225">
    <property type="entry name" value="HAMP"/>
    <property type="match status" value="1"/>
</dbReference>